<sequence length="112" mass="12370">MPLEQEVMGLLIGGVSIVMGIAILITVFLWVKNKNNSSGYIWTLLHLLLVSVAVYFTLKGIAFDYNHPMASEEISLQIGISGVIWALSMLCLVIALFSFSKERKHSALKQMG</sequence>
<feature type="transmembrane region" description="Helical" evidence="1">
    <location>
        <begin position="40"/>
        <end position="58"/>
    </location>
</feature>
<dbReference type="Proteomes" id="UP001597383">
    <property type="component" value="Unassembled WGS sequence"/>
</dbReference>
<keyword evidence="1" id="KW-0472">Membrane</keyword>
<reference evidence="3" key="1">
    <citation type="journal article" date="2019" name="Int. J. Syst. Evol. Microbiol.">
        <title>The Global Catalogue of Microorganisms (GCM) 10K type strain sequencing project: providing services to taxonomists for standard genome sequencing and annotation.</title>
        <authorList>
            <consortium name="The Broad Institute Genomics Platform"/>
            <consortium name="The Broad Institute Genome Sequencing Center for Infectious Disease"/>
            <person name="Wu L."/>
            <person name="Ma J."/>
        </authorList>
    </citation>
    <scope>NUCLEOTIDE SEQUENCE [LARGE SCALE GENOMIC DNA]</scope>
    <source>
        <strain evidence="3">R28</strain>
    </source>
</reference>
<protein>
    <submittedName>
        <fullName evidence="2">Uncharacterized protein</fullName>
    </submittedName>
</protein>
<dbReference type="RefSeq" id="WP_377554309.1">
    <property type="nucleotide sequence ID" value="NZ_JBHUHQ010000002.1"/>
</dbReference>
<keyword evidence="1" id="KW-0812">Transmembrane</keyword>
<dbReference type="EMBL" id="JBHUHQ010000002">
    <property type="protein sequence ID" value="MFD2042735.1"/>
    <property type="molecule type" value="Genomic_DNA"/>
</dbReference>
<accession>A0ABW4VXX2</accession>
<keyword evidence="3" id="KW-1185">Reference proteome</keyword>
<organism evidence="2 3">
    <name type="scientific">Ornithinibacillus salinisoli</name>
    <dbReference type="NCBI Taxonomy" id="1848459"/>
    <lineage>
        <taxon>Bacteria</taxon>
        <taxon>Bacillati</taxon>
        <taxon>Bacillota</taxon>
        <taxon>Bacilli</taxon>
        <taxon>Bacillales</taxon>
        <taxon>Bacillaceae</taxon>
        <taxon>Ornithinibacillus</taxon>
    </lineage>
</organism>
<name>A0ABW4VXX2_9BACI</name>
<comment type="caution">
    <text evidence="2">The sequence shown here is derived from an EMBL/GenBank/DDBJ whole genome shotgun (WGS) entry which is preliminary data.</text>
</comment>
<evidence type="ECO:0000313" key="2">
    <source>
        <dbReference type="EMBL" id="MFD2042735.1"/>
    </source>
</evidence>
<keyword evidence="1" id="KW-1133">Transmembrane helix</keyword>
<evidence type="ECO:0000256" key="1">
    <source>
        <dbReference type="SAM" id="Phobius"/>
    </source>
</evidence>
<feature type="transmembrane region" description="Helical" evidence="1">
    <location>
        <begin position="12"/>
        <end position="31"/>
    </location>
</feature>
<feature type="transmembrane region" description="Helical" evidence="1">
    <location>
        <begin position="78"/>
        <end position="99"/>
    </location>
</feature>
<evidence type="ECO:0000313" key="3">
    <source>
        <dbReference type="Proteomes" id="UP001597383"/>
    </source>
</evidence>
<gene>
    <name evidence="2" type="ORF">ACFSJF_00230</name>
</gene>
<proteinExistence type="predicted"/>